<evidence type="ECO:0000256" key="1">
    <source>
        <dbReference type="PIRNR" id="PIRNR012524"/>
    </source>
</evidence>
<dbReference type="InterPro" id="IPR003029">
    <property type="entry name" value="S1_domain"/>
</dbReference>
<name>A0A1M5VUE4_9CLOT</name>
<dbReference type="EMBL" id="FQXP01000005">
    <property type="protein sequence ID" value="SHH78909.1"/>
    <property type="molecule type" value="Genomic_DNA"/>
</dbReference>
<sequence>MINIGDFNTLKVARKAEFGYYLDAGTGKTGDDILLPNKSALEEEIEVGSEIEAFIYKDSQDRIIATLQKPLAKVGDVALLEVVDSTRIGYFINFGLERDLLVPFKEIAYTLEVGKSYLFYIYLDKTDRLAATTYVDKHLHHTNTYKIGDEVEALVYGIQKTGNLMVAVDNLYRAVIFKREIYRAVRPGEVINARVTGYLDDGKISLSTRKKKLDEMNDVEEQIMEFLKRNEGKMIYGDKTSPEVVKDVFSTSKNAFKRALGGLMKKGLIDQNEKGTYLKENQDEK</sequence>
<evidence type="ECO:0000259" key="2">
    <source>
        <dbReference type="PROSITE" id="PS50126"/>
    </source>
</evidence>
<dbReference type="InterPro" id="IPR039566">
    <property type="entry name" value="CvfB_S1_st"/>
</dbReference>
<gene>
    <name evidence="3" type="ORF">SAMN02745196_01373</name>
</gene>
<dbReference type="Pfam" id="PF17783">
    <property type="entry name" value="WHD_CvfB"/>
    <property type="match status" value="1"/>
</dbReference>
<organism evidence="3 4">
    <name type="scientific">Clostridium collagenovorans DSM 3089</name>
    <dbReference type="NCBI Taxonomy" id="1121306"/>
    <lineage>
        <taxon>Bacteria</taxon>
        <taxon>Bacillati</taxon>
        <taxon>Bacillota</taxon>
        <taxon>Clostridia</taxon>
        <taxon>Eubacteriales</taxon>
        <taxon>Clostridiaceae</taxon>
        <taxon>Clostridium</taxon>
    </lineage>
</organism>
<keyword evidence="4" id="KW-1185">Reference proteome</keyword>
<accession>A0A1M5VUE4</accession>
<feature type="domain" description="S1 motif" evidence="2">
    <location>
        <begin position="148"/>
        <end position="209"/>
    </location>
</feature>
<comment type="similarity">
    <text evidence="1">Belongs to the CvfB family.</text>
</comment>
<dbReference type="OrthoDB" id="9801597at2"/>
<dbReference type="SMART" id="SM00316">
    <property type="entry name" value="S1"/>
    <property type="match status" value="3"/>
</dbReference>
<dbReference type="InterPro" id="IPR012340">
    <property type="entry name" value="NA-bd_OB-fold"/>
</dbReference>
<dbReference type="SUPFAM" id="SSF50249">
    <property type="entry name" value="Nucleic acid-binding proteins"/>
    <property type="match status" value="1"/>
</dbReference>
<dbReference type="PROSITE" id="PS50126">
    <property type="entry name" value="S1"/>
    <property type="match status" value="1"/>
</dbReference>
<protein>
    <recommendedName>
        <fullName evidence="2">S1 motif domain-containing protein</fullName>
    </recommendedName>
</protein>
<reference evidence="3 4" key="1">
    <citation type="submission" date="2016-11" db="EMBL/GenBank/DDBJ databases">
        <authorList>
            <person name="Jaros S."/>
            <person name="Januszkiewicz K."/>
            <person name="Wedrychowicz H."/>
        </authorList>
    </citation>
    <scope>NUCLEOTIDE SEQUENCE [LARGE SCALE GENOMIC DNA]</scope>
    <source>
        <strain evidence="3 4">DSM 3089</strain>
    </source>
</reference>
<dbReference type="Gene3D" id="1.10.10.10">
    <property type="entry name" value="Winged helix-like DNA-binding domain superfamily/Winged helix DNA-binding domain"/>
    <property type="match status" value="1"/>
</dbReference>
<dbReference type="AlphaFoldDB" id="A0A1M5VUE4"/>
<dbReference type="Proteomes" id="UP000184526">
    <property type="component" value="Unassembled WGS sequence"/>
</dbReference>
<dbReference type="RefSeq" id="WP_072831294.1">
    <property type="nucleotide sequence ID" value="NZ_FQXP01000005.1"/>
</dbReference>
<dbReference type="Pfam" id="PF13509">
    <property type="entry name" value="S1_2"/>
    <property type="match status" value="2"/>
</dbReference>
<dbReference type="InterPro" id="IPR036388">
    <property type="entry name" value="WH-like_DNA-bd_sf"/>
</dbReference>
<evidence type="ECO:0000313" key="4">
    <source>
        <dbReference type="Proteomes" id="UP000184526"/>
    </source>
</evidence>
<proteinExistence type="inferred from homology"/>
<dbReference type="Gene3D" id="2.40.50.140">
    <property type="entry name" value="Nucleic acid-binding proteins"/>
    <property type="match status" value="2"/>
</dbReference>
<dbReference type="PANTHER" id="PTHR37296:SF1">
    <property type="entry name" value="CONSERVED VIRULENCE FACTOR B"/>
    <property type="match status" value="1"/>
</dbReference>
<dbReference type="GO" id="GO:0003676">
    <property type="term" value="F:nucleic acid binding"/>
    <property type="evidence" value="ECO:0007669"/>
    <property type="project" value="InterPro"/>
</dbReference>
<dbReference type="PANTHER" id="PTHR37296">
    <property type="entry name" value="CONSERVED VIRULENCE FACTOR B"/>
    <property type="match status" value="1"/>
</dbReference>
<evidence type="ECO:0000313" key="3">
    <source>
        <dbReference type="EMBL" id="SHH78909.1"/>
    </source>
</evidence>
<dbReference type="PIRSF" id="PIRSF012524">
    <property type="entry name" value="YitL_S1"/>
    <property type="match status" value="1"/>
</dbReference>
<dbReference type="STRING" id="1121306.SAMN02745196_01373"/>
<dbReference type="InterPro" id="IPR014464">
    <property type="entry name" value="CvfB_fam"/>
</dbReference>
<dbReference type="InterPro" id="IPR040764">
    <property type="entry name" value="CvfB_WH"/>
</dbReference>